<keyword evidence="11" id="KW-0862">Zinc</keyword>
<keyword evidence="16" id="KW-1185">Reference proteome</keyword>
<evidence type="ECO:0000256" key="12">
    <source>
        <dbReference type="ARBA" id="ARBA00023251"/>
    </source>
</evidence>
<dbReference type="InterPro" id="IPR058199">
    <property type="entry name" value="BlaB//VIM/IMP-1"/>
</dbReference>
<reference evidence="15 16" key="1">
    <citation type="submission" date="2020-08" db="EMBL/GenBank/DDBJ databases">
        <title>Genomic Encyclopedia of Type Strains, Phase IV (KMG-IV): sequencing the most valuable type-strain genomes for metagenomic binning, comparative biology and taxonomic classification.</title>
        <authorList>
            <person name="Goeker M."/>
        </authorList>
    </citation>
    <scope>NUCLEOTIDE SEQUENCE [LARGE SCALE GENOMIC DNA]</scope>
    <source>
        <strain evidence="15 16">DSM 22368</strain>
    </source>
</reference>
<dbReference type="PANTHER" id="PTHR42951">
    <property type="entry name" value="METALLO-BETA-LACTAMASE DOMAIN-CONTAINING"/>
    <property type="match status" value="1"/>
</dbReference>
<comment type="caution">
    <text evidence="15">The sequence shown here is derived from an EMBL/GenBank/DDBJ whole genome shotgun (WGS) entry which is preliminary data.</text>
</comment>
<keyword evidence="9" id="KW-0574">Periplasm</keyword>
<evidence type="ECO:0000256" key="11">
    <source>
        <dbReference type="ARBA" id="ARBA00022833"/>
    </source>
</evidence>
<dbReference type="Pfam" id="PF00753">
    <property type="entry name" value="Lactamase_B"/>
    <property type="match status" value="1"/>
</dbReference>
<keyword evidence="10 15" id="KW-0378">Hydrolase</keyword>
<dbReference type="AlphaFoldDB" id="A0A7X0JY17"/>
<dbReference type="NCBIfam" id="NF012229">
    <property type="entry name" value="bla_class_B_core"/>
    <property type="match status" value="1"/>
</dbReference>
<proteinExistence type="inferred from homology"/>
<organism evidence="15 16">
    <name type="scientific">Pseudoteredinibacter isoporae</name>
    <dbReference type="NCBI Taxonomy" id="570281"/>
    <lineage>
        <taxon>Bacteria</taxon>
        <taxon>Pseudomonadati</taxon>
        <taxon>Pseudomonadota</taxon>
        <taxon>Gammaproteobacteria</taxon>
        <taxon>Cellvibrionales</taxon>
        <taxon>Cellvibrionaceae</taxon>
        <taxon>Pseudoteredinibacter</taxon>
    </lineage>
</organism>
<evidence type="ECO:0000256" key="4">
    <source>
        <dbReference type="ARBA" id="ARBA00005250"/>
    </source>
</evidence>
<dbReference type="SUPFAM" id="SSF56281">
    <property type="entry name" value="Metallo-hydrolase/oxidoreductase"/>
    <property type="match status" value="1"/>
</dbReference>
<dbReference type="SMART" id="SM00849">
    <property type="entry name" value="Lactamase_B"/>
    <property type="match status" value="1"/>
</dbReference>
<dbReference type="EC" id="3.5.2.6" evidence="6"/>
<comment type="similarity">
    <text evidence="4">Belongs to the metallo-beta-lactamase superfamily. Class-B beta-lactamase family.</text>
</comment>
<dbReference type="Gene3D" id="3.60.15.10">
    <property type="entry name" value="Ribonuclease Z/Hydroxyacylglutathione hydrolase-like"/>
    <property type="match status" value="1"/>
</dbReference>
<evidence type="ECO:0000256" key="3">
    <source>
        <dbReference type="ARBA" id="ARBA00004418"/>
    </source>
</evidence>
<evidence type="ECO:0000256" key="8">
    <source>
        <dbReference type="ARBA" id="ARBA00022729"/>
    </source>
</evidence>
<dbReference type="InterPro" id="IPR001279">
    <property type="entry name" value="Metallo-B-lactamas"/>
</dbReference>
<keyword evidence="8 13" id="KW-0732">Signal</keyword>
<evidence type="ECO:0000313" key="15">
    <source>
        <dbReference type="EMBL" id="MBB6523829.1"/>
    </source>
</evidence>
<protein>
    <recommendedName>
        <fullName evidence="6">beta-lactamase</fullName>
        <ecNumber evidence="6">3.5.2.6</ecNumber>
    </recommendedName>
</protein>
<evidence type="ECO:0000256" key="9">
    <source>
        <dbReference type="ARBA" id="ARBA00022764"/>
    </source>
</evidence>
<comment type="subunit">
    <text evidence="5">Monomer.</text>
</comment>
<evidence type="ECO:0000313" key="16">
    <source>
        <dbReference type="Proteomes" id="UP000528457"/>
    </source>
</evidence>
<dbReference type="GO" id="GO:0017001">
    <property type="term" value="P:antibiotic catabolic process"/>
    <property type="evidence" value="ECO:0007669"/>
    <property type="project" value="UniProtKB-ARBA"/>
</dbReference>
<evidence type="ECO:0000256" key="7">
    <source>
        <dbReference type="ARBA" id="ARBA00022723"/>
    </source>
</evidence>
<evidence type="ECO:0000259" key="14">
    <source>
        <dbReference type="SMART" id="SM00849"/>
    </source>
</evidence>
<dbReference type="InterPro" id="IPR050855">
    <property type="entry name" value="NDM-1-like"/>
</dbReference>
<dbReference type="Proteomes" id="UP000528457">
    <property type="component" value="Unassembled WGS sequence"/>
</dbReference>
<dbReference type="InParanoid" id="A0A7X0JY17"/>
<comment type="catalytic activity">
    <reaction evidence="1">
        <text>a beta-lactam + H2O = a substituted beta-amino acid</text>
        <dbReference type="Rhea" id="RHEA:20401"/>
        <dbReference type="ChEBI" id="CHEBI:15377"/>
        <dbReference type="ChEBI" id="CHEBI:35627"/>
        <dbReference type="ChEBI" id="CHEBI:140347"/>
        <dbReference type="EC" id="3.5.2.6"/>
    </reaction>
</comment>
<evidence type="ECO:0000256" key="2">
    <source>
        <dbReference type="ARBA" id="ARBA00001947"/>
    </source>
</evidence>
<dbReference type="InterPro" id="IPR036866">
    <property type="entry name" value="RibonucZ/Hydroxyglut_hydro"/>
</dbReference>
<sequence>MMSTVRYGFFLVSCLLVANFGHAASAKSDAVYKDIEFTRLSDRVWMHTSYKTVGKWGRVPANGLIVLGEERVTLVDTAWDNEQTEFILEWTQNKLKRDITHAVFTHAHSDKMGGVAALHKHNVQTWASALSNKLAPSHDLEPAKFELAFNAQNLSEDLSPFVVLYPGAGHTHDNIVVYLPAEKIIYGGCLIRPGNSISLGNTRDGDVLAWANTVETVADNFPDAKQVIPTHGAPGSRKLLSHTIDLAHKHNQKITETK</sequence>
<name>A0A7X0JY17_9GAMM</name>
<evidence type="ECO:0000256" key="6">
    <source>
        <dbReference type="ARBA" id="ARBA00012865"/>
    </source>
</evidence>
<feature type="domain" description="Metallo-beta-lactamase" evidence="14">
    <location>
        <begin position="60"/>
        <end position="231"/>
    </location>
</feature>
<dbReference type="GO" id="GO:0016787">
    <property type="term" value="F:hydrolase activity"/>
    <property type="evidence" value="ECO:0007669"/>
    <property type="project" value="UniProtKB-KW"/>
</dbReference>
<evidence type="ECO:0000256" key="5">
    <source>
        <dbReference type="ARBA" id="ARBA00011245"/>
    </source>
</evidence>
<dbReference type="EMBL" id="JACHHT010000005">
    <property type="protein sequence ID" value="MBB6523829.1"/>
    <property type="molecule type" value="Genomic_DNA"/>
</dbReference>
<dbReference type="PANTHER" id="PTHR42951:SF4">
    <property type="entry name" value="ACYL-COENZYME A THIOESTERASE MBLAC2"/>
    <property type="match status" value="1"/>
</dbReference>
<accession>A0A7X0JY17</accession>
<dbReference type="NCBIfam" id="NF033088">
    <property type="entry name" value="bla_subclass_B1"/>
    <property type="match status" value="1"/>
</dbReference>
<keyword evidence="7" id="KW-0479">Metal-binding</keyword>
<dbReference type="RefSeq" id="WP_166843567.1">
    <property type="nucleotide sequence ID" value="NZ_JAAONY010000005.1"/>
</dbReference>
<keyword evidence="12" id="KW-0046">Antibiotic resistance</keyword>
<comment type="subcellular location">
    <subcellularLocation>
        <location evidence="3">Periplasm</location>
    </subcellularLocation>
</comment>
<comment type="cofactor">
    <cofactor evidence="2">
        <name>Zn(2+)</name>
        <dbReference type="ChEBI" id="CHEBI:29105"/>
    </cofactor>
</comment>
<gene>
    <name evidence="15" type="ORF">HNR48_004144</name>
</gene>
<evidence type="ECO:0000256" key="10">
    <source>
        <dbReference type="ARBA" id="ARBA00022801"/>
    </source>
</evidence>
<evidence type="ECO:0000256" key="13">
    <source>
        <dbReference type="SAM" id="SignalP"/>
    </source>
</evidence>
<feature type="chain" id="PRO_5031104619" description="beta-lactamase" evidence="13">
    <location>
        <begin position="24"/>
        <end position="258"/>
    </location>
</feature>
<evidence type="ECO:0000256" key="1">
    <source>
        <dbReference type="ARBA" id="ARBA00001526"/>
    </source>
</evidence>
<feature type="signal peptide" evidence="13">
    <location>
        <begin position="1"/>
        <end position="23"/>
    </location>
</feature>